<dbReference type="AlphaFoldDB" id="A0A8H6VQM5"/>
<feature type="compositionally biased region" description="Basic and acidic residues" evidence="1">
    <location>
        <begin position="316"/>
        <end position="326"/>
    </location>
</feature>
<organism evidence="2 3">
    <name type="scientific">Mycena indigotica</name>
    <dbReference type="NCBI Taxonomy" id="2126181"/>
    <lineage>
        <taxon>Eukaryota</taxon>
        <taxon>Fungi</taxon>
        <taxon>Dikarya</taxon>
        <taxon>Basidiomycota</taxon>
        <taxon>Agaricomycotina</taxon>
        <taxon>Agaricomycetes</taxon>
        <taxon>Agaricomycetidae</taxon>
        <taxon>Agaricales</taxon>
        <taxon>Marasmiineae</taxon>
        <taxon>Mycenaceae</taxon>
        <taxon>Mycena</taxon>
    </lineage>
</organism>
<feature type="region of interest" description="Disordered" evidence="1">
    <location>
        <begin position="301"/>
        <end position="338"/>
    </location>
</feature>
<name>A0A8H6VQM5_9AGAR</name>
<comment type="caution">
    <text evidence="2">The sequence shown here is derived from an EMBL/GenBank/DDBJ whole genome shotgun (WGS) entry which is preliminary data.</text>
</comment>
<evidence type="ECO:0000313" key="3">
    <source>
        <dbReference type="Proteomes" id="UP000636479"/>
    </source>
</evidence>
<dbReference type="Proteomes" id="UP000636479">
    <property type="component" value="Unassembled WGS sequence"/>
</dbReference>
<protein>
    <submittedName>
        <fullName evidence="2">Uncharacterized protein</fullName>
    </submittedName>
</protein>
<accession>A0A8H6VQM5</accession>
<evidence type="ECO:0000256" key="1">
    <source>
        <dbReference type="SAM" id="MobiDB-lite"/>
    </source>
</evidence>
<dbReference type="Pfam" id="PF18759">
    <property type="entry name" value="Plavaka"/>
    <property type="match status" value="1"/>
</dbReference>
<reference evidence="2" key="1">
    <citation type="submission" date="2020-05" db="EMBL/GenBank/DDBJ databases">
        <title>Mycena genomes resolve the evolution of fungal bioluminescence.</title>
        <authorList>
            <person name="Tsai I.J."/>
        </authorList>
    </citation>
    <scope>NUCLEOTIDE SEQUENCE</scope>
    <source>
        <strain evidence="2">171206Taipei</strain>
    </source>
</reference>
<dbReference type="InterPro" id="IPR041078">
    <property type="entry name" value="Plavaka"/>
</dbReference>
<dbReference type="EMBL" id="JACAZF010000027">
    <property type="protein sequence ID" value="KAF7288451.1"/>
    <property type="molecule type" value="Genomic_DNA"/>
</dbReference>
<dbReference type="OrthoDB" id="2687259at2759"/>
<dbReference type="RefSeq" id="XP_037212878.1">
    <property type="nucleotide sequence ID" value="XM_037370712.1"/>
</dbReference>
<feature type="region of interest" description="Disordered" evidence="1">
    <location>
        <begin position="19"/>
        <end position="39"/>
    </location>
</feature>
<sequence>MLVLRVALEVSGLNRAGEQLGSNSSRRRLATGHGGRAERNVSRVSHATSIRLQVIPQKLATQKQHQRHQSLANSQAQAEPMLLEANDEAAVNVVDTMEVEHLPPPPPTTAPLQSQAQIQDEPMLPIPNRSPGPRRSTRIAQQPIRTVPDVLPAATRIPLPQLREIDTMRSPSPTLPVVDVLVAASSNTLPVPGVYVATEPDDFGVFAVFKELPQCLPTTNGEDEAFDAATFNVTPEVPHGSCGPFKNWSIFSLLHWAYDTTVVTASSLNKLVHDVILEPRFNREHLNGFNAHREMRRLDESMAGGSTPGEEDASSDPEHPQDEWREGNSSSGLAKARSQAAEAEAPLFEVAGMAEMNIKGHILMVNSSHGPERVHGEAYTADALLQFEEEIRNRPDADSCTLETVVVAWIIHSDATHLANFGTASMWPIYGWVANYSKYLRAKPSKMLARHLAYIPKVVLSSWLPDEVYDEYHRVYGTAPTRTVIAQLRRDLFQAVWRLILTPELARAYCHGEPATCGEGTRRQAFIRLLINSNDYPEKMLLAAIRTMTPFICPCCNTTVDLMHLMGTKSDAARRQKL</sequence>
<keyword evidence="3" id="KW-1185">Reference proteome</keyword>
<gene>
    <name evidence="2" type="ORF">MIND_01433400</name>
</gene>
<dbReference type="GeneID" id="59353228"/>
<proteinExistence type="predicted"/>
<evidence type="ECO:0000313" key="2">
    <source>
        <dbReference type="EMBL" id="KAF7288451.1"/>
    </source>
</evidence>